<dbReference type="GO" id="GO:0008170">
    <property type="term" value="F:N-methyltransferase activity"/>
    <property type="evidence" value="ECO:0007669"/>
    <property type="project" value="InterPro"/>
</dbReference>
<dbReference type="PRINTS" id="PR00508">
    <property type="entry name" value="S21N4MTFRASE"/>
</dbReference>
<keyword evidence="5" id="KW-0680">Restriction system</keyword>
<reference evidence="12" key="1">
    <citation type="submission" date="2022-10" db="EMBL/GenBank/DDBJ databases">
        <authorList>
            <person name="Botero Cardona J."/>
        </authorList>
    </citation>
    <scope>NUCLEOTIDE SEQUENCE</scope>
    <source>
        <strain evidence="12">LMG 31819</strain>
        <strain evidence="11">R-53529</strain>
    </source>
</reference>
<evidence type="ECO:0000256" key="1">
    <source>
        <dbReference type="ARBA" id="ARBA00010203"/>
    </source>
</evidence>
<evidence type="ECO:0000256" key="3">
    <source>
        <dbReference type="ARBA" id="ARBA00022679"/>
    </source>
</evidence>
<dbReference type="SUPFAM" id="SSF53335">
    <property type="entry name" value="S-adenosyl-L-methionine-dependent methyltransferases"/>
    <property type="match status" value="1"/>
</dbReference>
<comment type="similarity">
    <text evidence="1">Belongs to the N(4)/N(6)-methyltransferase family. N(4) subfamily.</text>
</comment>
<dbReference type="Gene3D" id="3.40.50.150">
    <property type="entry name" value="Vaccinia Virus protein VP39"/>
    <property type="match status" value="1"/>
</dbReference>
<evidence type="ECO:0000259" key="10">
    <source>
        <dbReference type="Pfam" id="PF01555"/>
    </source>
</evidence>
<dbReference type="EMBL" id="CAMXCS010000001">
    <property type="protein sequence ID" value="CAI3922724.1"/>
    <property type="molecule type" value="Genomic_DNA"/>
</dbReference>
<dbReference type="AlphaFoldDB" id="A0A9W4TM61"/>
<dbReference type="GO" id="GO:0009007">
    <property type="term" value="F:site-specific DNA-methyltransferase (adenine-specific) activity"/>
    <property type="evidence" value="ECO:0007669"/>
    <property type="project" value="UniProtKB-EC"/>
</dbReference>
<dbReference type="Proteomes" id="UP001154255">
    <property type="component" value="Unassembled WGS sequence"/>
</dbReference>
<dbReference type="PANTHER" id="PTHR13370:SF3">
    <property type="entry name" value="TRNA (GUANINE(10)-N2)-METHYLTRANSFERASE HOMOLOG"/>
    <property type="match status" value="1"/>
</dbReference>
<keyword evidence="14" id="KW-1185">Reference proteome</keyword>
<accession>A0A9W4TM61</accession>
<evidence type="ECO:0000313" key="12">
    <source>
        <dbReference type="EMBL" id="CAI3944952.1"/>
    </source>
</evidence>
<dbReference type="PROSITE" id="PS00093">
    <property type="entry name" value="N4_MTASE"/>
    <property type="match status" value="1"/>
</dbReference>
<dbReference type="GO" id="GO:0032259">
    <property type="term" value="P:methylation"/>
    <property type="evidence" value="ECO:0007669"/>
    <property type="project" value="UniProtKB-KW"/>
</dbReference>
<keyword evidence="4" id="KW-0949">S-adenosyl-L-methionine</keyword>
<proteinExistence type="inferred from homology"/>
<dbReference type="GO" id="GO:0015667">
    <property type="term" value="F:site-specific DNA-methyltransferase (cytosine-N4-specific) activity"/>
    <property type="evidence" value="ECO:0007669"/>
    <property type="project" value="UniProtKB-EC"/>
</dbReference>
<evidence type="ECO:0000256" key="6">
    <source>
        <dbReference type="ARBA" id="ARBA00023125"/>
    </source>
</evidence>
<gene>
    <name evidence="11" type="ORF">R53529_LOCUS32</name>
    <name evidence="12" type="ORF">R53530_LOCUS1462</name>
</gene>
<dbReference type="GO" id="GO:0003677">
    <property type="term" value="F:DNA binding"/>
    <property type="evidence" value="ECO:0007669"/>
    <property type="project" value="UniProtKB-KW"/>
</dbReference>
<keyword evidence="3" id="KW-0808">Transferase</keyword>
<evidence type="ECO:0000313" key="11">
    <source>
        <dbReference type="EMBL" id="CAI3922724.1"/>
    </source>
</evidence>
<dbReference type="EC" id="2.1.1.-" evidence="9"/>
<dbReference type="GO" id="GO:0009307">
    <property type="term" value="P:DNA restriction-modification system"/>
    <property type="evidence" value="ECO:0007669"/>
    <property type="project" value="UniProtKB-KW"/>
</dbReference>
<dbReference type="Proteomes" id="UP001154259">
    <property type="component" value="Unassembled WGS sequence"/>
</dbReference>
<comment type="catalytic activity">
    <reaction evidence="7">
        <text>a 2'-deoxyadenosine in DNA + S-adenosyl-L-methionine = an N(6)-methyl-2'-deoxyadenosine in DNA + S-adenosyl-L-homocysteine + H(+)</text>
        <dbReference type="Rhea" id="RHEA:15197"/>
        <dbReference type="Rhea" id="RHEA-COMP:12418"/>
        <dbReference type="Rhea" id="RHEA-COMP:12419"/>
        <dbReference type="ChEBI" id="CHEBI:15378"/>
        <dbReference type="ChEBI" id="CHEBI:57856"/>
        <dbReference type="ChEBI" id="CHEBI:59789"/>
        <dbReference type="ChEBI" id="CHEBI:90615"/>
        <dbReference type="ChEBI" id="CHEBI:90616"/>
        <dbReference type="EC" id="2.1.1.72"/>
    </reaction>
</comment>
<evidence type="ECO:0000256" key="9">
    <source>
        <dbReference type="RuleBase" id="RU362026"/>
    </source>
</evidence>
<comment type="caution">
    <text evidence="12">The sequence shown here is derived from an EMBL/GenBank/DDBJ whole genome shotgun (WGS) entry which is preliminary data.</text>
</comment>
<dbReference type="RefSeq" id="WP_370866871.1">
    <property type="nucleotide sequence ID" value="NZ_CAMXCJ010000002.1"/>
</dbReference>
<name>A0A9W4TM61_9PROT</name>
<evidence type="ECO:0000256" key="5">
    <source>
        <dbReference type="ARBA" id="ARBA00022747"/>
    </source>
</evidence>
<evidence type="ECO:0000313" key="13">
    <source>
        <dbReference type="Proteomes" id="UP001154255"/>
    </source>
</evidence>
<dbReference type="Pfam" id="PF01555">
    <property type="entry name" value="N6_N4_Mtase"/>
    <property type="match status" value="1"/>
</dbReference>
<dbReference type="InterPro" id="IPR002941">
    <property type="entry name" value="DNA_methylase_N4/N6"/>
</dbReference>
<sequence length="290" mass="33610">MSPKKNKKIDILVEEETSRPYSFKVGNHTLVRGDCLSVLQKMDDESVDVFITSPPYNLGIAYSAYKDKKEEIEYLDWLETICIEIKRIMKRDGSFFLNIAGSSSYPWLPFELMTRLRQHFYLQNHIEWIKSISIGDDSHGHFKPVVSNRFLHRNHEYLFHLTKTGKVPLQRLNVGVPYKDKTNIKRRAHSHDLRCRGDVWFIPYNTVRKKSEKFNHPGTFPEALPEMCLKLHGVSKPVVVDPFMGTGTTLLATHRVGGRAIGIDIDKNYVKIAKERVKMLHSEGERRSKL</sequence>
<keyword evidence="2 12" id="KW-0489">Methyltransferase</keyword>
<dbReference type="InterPro" id="IPR001091">
    <property type="entry name" value="RM_Methyltransferase"/>
</dbReference>
<evidence type="ECO:0000256" key="4">
    <source>
        <dbReference type="ARBA" id="ARBA00022691"/>
    </source>
</evidence>
<comment type="catalytic activity">
    <reaction evidence="8">
        <text>a 2'-deoxycytidine in DNA + S-adenosyl-L-methionine = an N(4)-methyl-2'-deoxycytidine in DNA + S-adenosyl-L-homocysteine + H(+)</text>
        <dbReference type="Rhea" id="RHEA:16857"/>
        <dbReference type="Rhea" id="RHEA-COMP:11369"/>
        <dbReference type="Rhea" id="RHEA-COMP:13674"/>
        <dbReference type="ChEBI" id="CHEBI:15378"/>
        <dbReference type="ChEBI" id="CHEBI:57856"/>
        <dbReference type="ChEBI" id="CHEBI:59789"/>
        <dbReference type="ChEBI" id="CHEBI:85452"/>
        <dbReference type="ChEBI" id="CHEBI:137933"/>
        <dbReference type="EC" id="2.1.1.113"/>
    </reaction>
</comment>
<evidence type="ECO:0000256" key="2">
    <source>
        <dbReference type="ARBA" id="ARBA00022603"/>
    </source>
</evidence>
<dbReference type="EMBL" id="CAMXCM010000003">
    <property type="protein sequence ID" value="CAI3944952.1"/>
    <property type="molecule type" value="Genomic_DNA"/>
</dbReference>
<evidence type="ECO:0000256" key="8">
    <source>
        <dbReference type="ARBA" id="ARBA00049120"/>
    </source>
</evidence>
<organism evidence="12 13">
    <name type="scientific">Commensalibacter communis</name>
    <dbReference type="NCBI Taxonomy" id="2972786"/>
    <lineage>
        <taxon>Bacteria</taxon>
        <taxon>Pseudomonadati</taxon>
        <taxon>Pseudomonadota</taxon>
        <taxon>Alphaproteobacteria</taxon>
        <taxon>Acetobacterales</taxon>
        <taxon>Acetobacteraceae</taxon>
    </lineage>
</organism>
<dbReference type="PANTHER" id="PTHR13370">
    <property type="entry name" value="RNA METHYLASE-RELATED"/>
    <property type="match status" value="1"/>
</dbReference>
<evidence type="ECO:0000256" key="7">
    <source>
        <dbReference type="ARBA" id="ARBA00047942"/>
    </source>
</evidence>
<dbReference type="GO" id="GO:0005737">
    <property type="term" value="C:cytoplasm"/>
    <property type="evidence" value="ECO:0007669"/>
    <property type="project" value="TreeGrafter"/>
</dbReference>
<dbReference type="InterPro" id="IPR017985">
    <property type="entry name" value="MeTrfase_CN4_CS"/>
</dbReference>
<dbReference type="InterPro" id="IPR029063">
    <property type="entry name" value="SAM-dependent_MTases_sf"/>
</dbReference>
<protein>
    <recommendedName>
        <fullName evidence="9">Methyltransferase</fullName>
        <ecNumber evidence="9">2.1.1.-</ecNumber>
    </recommendedName>
</protein>
<feature type="domain" description="DNA methylase N-4/N-6" evidence="10">
    <location>
        <begin position="47"/>
        <end position="275"/>
    </location>
</feature>
<evidence type="ECO:0000313" key="14">
    <source>
        <dbReference type="Proteomes" id="UP001154259"/>
    </source>
</evidence>
<keyword evidence="6" id="KW-0238">DNA-binding</keyword>